<accession>A0A139AZ86</accession>
<keyword evidence="2" id="KW-0472">Membrane</keyword>
<evidence type="ECO:0008006" key="7">
    <source>
        <dbReference type="Google" id="ProtNLM"/>
    </source>
</evidence>
<dbReference type="AlphaFoldDB" id="A0A139AZ86"/>
<dbReference type="GO" id="GO:0016559">
    <property type="term" value="P:peroxisome fission"/>
    <property type="evidence" value="ECO:0007669"/>
    <property type="project" value="InterPro"/>
</dbReference>
<proteinExistence type="predicted"/>
<dbReference type="GO" id="GO:0005778">
    <property type="term" value="C:peroxisomal membrane"/>
    <property type="evidence" value="ECO:0007669"/>
    <property type="project" value="UniProtKB-SubCell"/>
</dbReference>
<name>A0A139AZ86_GONPJ</name>
<keyword evidence="6" id="KW-1185">Reference proteome</keyword>
<evidence type="ECO:0000313" key="6">
    <source>
        <dbReference type="Proteomes" id="UP000070544"/>
    </source>
</evidence>
<evidence type="ECO:0000256" key="2">
    <source>
        <dbReference type="ARBA" id="ARBA00023136"/>
    </source>
</evidence>
<dbReference type="OrthoDB" id="10005898at2759"/>
<gene>
    <name evidence="5" type="ORF">M427DRAFT_50392</name>
</gene>
<dbReference type="STRING" id="1344416.A0A139AZ86"/>
<dbReference type="OMA" id="PLCVHWS"/>
<evidence type="ECO:0000256" key="1">
    <source>
        <dbReference type="ARBA" id="ARBA00022593"/>
    </source>
</evidence>
<dbReference type="Proteomes" id="UP000070544">
    <property type="component" value="Unassembled WGS sequence"/>
</dbReference>
<dbReference type="PANTHER" id="PTHR12652:SF25">
    <property type="entry name" value="MICROBODY (PEROXISOME) PROLIFERATION PROTEIN PEROXIN 11C (EUROFUNG)"/>
    <property type="match status" value="1"/>
</dbReference>
<evidence type="ECO:0000256" key="3">
    <source>
        <dbReference type="ARBA" id="ARBA00023140"/>
    </source>
</evidence>
<sequence>MPSPPTIFASILRPSPTLDHSVRLLSTVSGTDKVLMTVIYASKLVAFFVNRNPALSRNPQALEVLRSLENLCTPLSDVRYVLRYYGLLPMIQYSIYLENNPPSNRRLLHLGRLQNICMFFYFPLEHAAWLGEKGVIKMDPSTAAQCSLLSVRFWALYVILYFFHLAEEWRVLRARQRQLAARKSDQGPEEVEKARVKMRGDVTAWQMNFAINACFLPLTIHWSRPELSLLTDVQVGALGTGAAVLQLLKAWGATA</sequence>
<protein>
    <recommendedName>
        <fullName evidence="7">Peroxisomal biogenesis factor 11</fullName>
    </recommendedName>
</protein>
<keyword evidence="3" id="KW-0576">Peroxisome</keyword>
<organism evidence="5 6">
    <name type="scientific">Gonapodya prolifera (strain JEL478)</name>
    <name type="common">Monoblepharis prolifera</name>
    <dbReference type="NCBI Taxonomy" id="1344416"/>
    <lineage>
        <taxon>Eukaryota</taxon>
        <taxon>Fungi</taxon>
        <taxon>Fungi incertae sedis</taxon>
        <taxon>Chytridiomycota</taxon>
        <taxon>Chytridiomycota incertae sedis</taxon>
        <taxon>Monoblepharidomycetes</taxon>
        <taxon>Monoblepharidales</taxon>
        <taxon>Gonapodyaceae</taxon>
        <taxon>Gonapodya</taxon>
    </lineage>
</organism>
<evidence type="ECO:0000313" key="5">
    <source>
        <dbReference type="EMBL" id="KXS22029.1"/>
    </source>
</evidence>
<evidence type="ECO:0000256" key="4">
    <source>
        <dbReference type="ARBA" id="ARBA00046271"/>
    </source>
</evidence>
<dbReference type="InterPro" id="IPR008733">
    <property type="entry name" value="PEX11"/>
</dbReference>
<reference evidence="5 6" key="1">
    <citation type="journal article" date="2015" name="Genome Biol. Evol.">
        <title>Phylogenomic analyses indicate that early fungi evolved digesting cell walls of algal ancestors of land plants.</title>
        <authorList>
            <person name="Chang Y."/>
            <person name="Wang S."/>
            <person name="Sekimoto S."/>
            <person name="Aerts A.L."/>
            <person name="Choi C."/>
            <person name="Clum A."/>
            <person name="LaButti K.M."/>
            <person name="Lindquist E.A."/>
            <person name="Yee Ngan C."/>
            <person name="Ohm R.A."/>
            <person name="Salamov A.A."/>
            <person name="Grigoriev I.V."/>
            <person name="Spatafora J.W."/>
            <person name="Berbee M.L."/>
        </authorList>
    </citation>
    <scope>NUCLEOTIDE SEQUENCE [LARGE SCALE GENOMIC DNA]</scope>
    <source>
        <strain evidence="5 6">JEL478</strain>
    </source>
</reference>
<keyword evidence="1" id="KW-0962">Peroxisome biogenesis</keyword>
<comment type="subcellular location">
    <subcellularLocation>
        <location evidence="4">Peroxisome membrane</location>
    </subcellularLocation>
</comment>
<dbReference type="EMBL" id="KQ965731">
    <property type="protein sequence ID" value="KXS22029.1"/>
    <property type="molecule type" value="Genomic_DNA"/>
</dbReference>
<dbReference type="Pfam" id="PF05648">
    <property type="entry name" value="PEX11"/>
    <property type="match status" value="1"/>
</dbReference>
<dbReference type="PANTHER" id="PTHR12652">
    <property type="entry name" value="PEROXISOMAL BIOGENESIS FACTOR 11"/>
    <property type="match status" value="1"/>
</dbReference>